<dbReference type="OrthoDB" id="3235609at2759"/>
<keyword evidence="3" id="KW-1185">Reference proteome</keyword>
<name>A0A0H2RS39_9AGAM</name>
<protein>
    <submittedName>
        <fullName evidence="2">Uncharacterized protein</fullName>
    </submittedName>
</protein>
<proteinExistence type="predicted"/>
<organism evidence="2 3">
    <name type="scientific">Schizopora paradoxa</name>
    <dbReference type="NCBI Taxonomy" id="27342"/>
    <lineage>
        <taxon>Eukaryota</taxon>
        <taxon>Fungi</taxon>
        <taxon>Dikarya</taxon>
        <taxon>Basidiomycota</taxon>
        <taxon>Agaricomycotina</taxon>
        <taxon>Agaricomycetes</taxon>
        <taxon>Hymenochaetales</taxon>
        <taxon>Schizoporaceae</taxon>
        <taxon>Schizopora</taxon>
    </lineage>
</organism>
<reference evidence="2 3" key="1">
    <citation type="submission" date="2015-04" db="EMBL/GenBank/DDBJ databases">
        <title>Complete genome sequence of Schizopora paradoxa KUC8140, a cosmopolitan wood degrader in East Asia.</title>
        <authorList>
            <consortium name="DOE Joint Genome Institute"/>
            <person name="Min B."/>
            <person name="Park H."/>
            <person name="Jang Y."/>
            <person name="Kim J.-J."/>
            <person name="Kim K.H."/>
            <person name="Pangilinan J."/>
            <person name="Lipzen A."/>
            <person name="Riley R."/>
            <person name="Grigoriev I.V."/>
            <person name="Spatafora J.W."/>
            <person name="Choi I.-G."/>
        </authorList>
    </citation>
    <scope>NUCLEOTIDE SEQUENCE [LARGE SCALE GENOMIC DNA]</scope>
    <source>
        <strain evidence="2 3">KUC8140</strain>
    </source>
</reference>
<dbReference type="AlphaFoldDB" id="A0A0H2RS39"/>
<feature type="compositionally biased region" description="Basic and acidic residues" evidence="1">
    <location>
        <begin position="328"/>
        <end position="340"/>
    </location>
</feature>
<gene>
    <name evidence="2" type="ORF">SCHPADRAFT_909305</name>
</gene>
<feature type="region of interest" description="Disordered" evidence="1">
    <location>
        <begin position="312"/>
        <end position="372"/>
    </location>
</feature>
<sequence length="523" mass="59056">MSRYYSRNLYQLGGFQGNLHMRNLNDYGMENTCRMVFEALSKPQATELKYSEHDELEQFGVELILGITSNGTSYVHLDDVQMRLVSDHTRGGLRPVGQFKNPYSFESLSPIRFATVENLIIKIDTYKQKTKKKNKKQDPFDNSKANESYSTSISRSWRPEFELSRVLSKVLSRNILEEKFFISQDASPRLVKATVIAIAVNVHTNGHLLDIAWIEVPLKAAFEDVTGQESSRCHITIQERQALKLPGFRRVTSQNIDAVTKKHAEMLTDLKAFWESRTSSDVLLLVHDRVTVEAAFENAGIDTRTLKDGLHGLLGPSSSRPQAPGYDNRGRHGVHDYDNKSRRRSRSRSPRRGQAVSEPQGPIKKRSASPSTPRSVFVIEVDKLYNTIDTHFRKTKLPLHQVAKALDVSVNPETICAGDDCYTIINSWVSMASGPPIDEQRLLRGFSAVKTEDGVGVKVESTPQPQPEAEAKAFVPSTESDDEYDPNDAPVVNEMPRKSMKENVPHIGIRRDVVEDDDNRFIW</sequence>
<evidence type="ECO:0000256" key="1">
    <source>
        <dbReference type="SAM" id="MobiDB-lite"/>
    </source>
</evidence>
<feature type="compositionally biased region" description="Basic residues" evidence="1">
    <location>
        <begin position="341"/>
        <end position="351"/>
    </location>
</feature>
<evidence type="ECO:0000313" key="3">
    <source>
        <dbReference type="Proteomes" id="UP000053477"/>
    </source>
</evidence>
<dbReference type="InParanoid" id="A0A0H2RS39"/>
<dbReference type="EMBL" id="KQ086128">
    <property type="protein sequence ID" value="KLO07641.1"/>
    <property type="molecule type" value="Genomic_DNA"/>
</dbReference>
<accession>A0A0H2RS39</accession>
<feature type="region of interest" description="Disordered" evidence="1">
    <location>
        <begin position="458"/>
        <end position="499"/>
    </location>
</feature>
<dbReference type="Proteomes" id="UP000053477">
    <property type="component" value="Unassembled WGS sequence"/>
</dbReference>
<evidence type="ECO:0000313" key="2">
    <source>
        <dbReference type="EMBL" id="KLO07641.1"/>
    </source>
</evidence>